<dbReference type="Proteomes" id="UP001148838">
    <property type="component" value="Unassembled WGS sequence"/>
</dbReference>
<dbReference type="EMBL" id="JAJSOF020000033">
    <property type="protein sequence ID" value="KAJ4430153.1"/>
    <property type="molecule type" value="Genomic_DNA"/>
</dbReference>
<reference evidence="1 2" key="1">
    <citation type="journal article" date="2022" name="Allergy">
        <title>Genome assembly and annotation of Periplaneta americana reveal a comprehensive cockroach allergen profile.</title>
        <authorList>
            <person name="Wang L."/>
            <person name="Xiong Q."/>
            <person name="Saelim N."/>
            <person name="Wang L."/>
            <person name="Nong W."/>
            <person name="Wan A.T."/>
            <person name="Shi M."/>
            <person name="Liu X."/>
            <person name="Cao Q."/>
            <person name="Hui J.H.L."/>
            <person name="Sookrung N."/>
            <person name="Leung T.F."/>
            <person name="Tungtrongchitr A."/>
            <person name="Tsui S.K.W."/>
        </authorList>
    </citation>
    <scope>NUCLEOTIDE SEQUENCE [LARGE SCALE GENOMIC DNA]</scope>
    <source>
        <strain evidence="1">PWHHKU_190912</strain>
    </source>
</reference>
<protein>
    <recommendedName>
        <fullName evidence="3">Per a allergen</fullName>
    </recommendedName>
</protein>
<name>A0ABQ8S7Y2_PERAM</name>
<organism evidence="1 2">
    <name type="scientific">Periplaneta americana</name>
    <name type="common">American cockroach</name>
    <name type="synonym">Blatta americana</name>
    <dbReference type="NCBI Taxonomy" id="6978"/>
    <lineage>
        <taxon>Eukaryota</taxon>
        <taxon>Metazoa</taxon>
        <taxon>Ecdysozoa</taxon>
        <taxon>Arthropoda</taxon>
        <taxon>Hexapoda</taxon>
        <taxon>Insecta</taxon>
        <taxon>Pterygota</taxon>
        <taxon>Neoptera</taxon>
        <taxon>Polyneoptera</taxon>
        <taxon>Dictyoptera</taxon>
        <taxon>Blattodea</taxon>
        <taxon>Blattoidea</taxon>
        <taxon>Blattidae</taxon>
        <taxon>Blattinae</taxon>
        <taxon>Periplaneta</taxon>
    </lineage>
</organism>
<proteinExistence type="predicted"/>
<evidence type="ECO:0008006" key="3">
    <source>
        <dbReference type="Google" id="ProtNLM"/>
    </source>
</evidence>
<gene>
    <name evidence="1" type="ORF">ANN_22363</name>
</gene>
<evidence type="ECO:0000313" key="2">
    <source>
        <dbReference type="Proteomes" id="UP001148838"/>
    </source>
</evidence>
<evidence type="ECO:0000313" key="1">
    <source>
        <dbReference type="EMBL" id="KAJ4430153.1"/>
    </source>
</evidence>
<sequence length="162" mass="18435">MVIYEGDNGSEVSPGSSADSYPAFALIGQQLDIASKALEKSEFSVFESFGCVTSLKIKIEQRIKDNYFGNATRQLLKSLTQLKQNKITGDWRKLYNAELQAFYSSPDIIRNIKSRCLRWAGHVARMSESRNAYRVLVGRLEGKRSLTDKDRESKLKFKKEVE</sequence>
<keyword evidence="2" id="KW-1185">Reference proteome</keyword>
<comment type="caution">
    <text evidence="1">The sequence shown here is derived from an EMBL/GenBank/DDBJ whole genome shotgun (WGS) entry which is preliminary data.</text>
</comment>
<accession>A0ABQ8S7Y2</accession>